<dbReference type="EMBL" id="CP007174">
    <property type="protein sequence ID" value="AIF83116.1"/>
    <property type="molecule type" value="Genomic_DNA"/>
</dbReference>
<accession>A0A075MNI4</accession>
<dbReference type="STRING" id="1459636.NTE_01043"/>
<dbReference type="Proteomes" id="UP000028194">
    <property type="component" value="Chromosome"/>
</dbReference>
<evidence type="ECO:0000313" key="2">
    <source>
        <dbReference type="Proteomes" id="UP000028194"/>
    </source>
</evidence>
<organism evidence="1 2">
    <name type="scientific">Candidatus Nitrososphaera evergladensis SR1</name>
    <dbReference type="NCBI Taxonomy" id="1459636"/>
    <lineage>
        <taxon>Archaea</taxon>
        <taxon>Nitrososphaerota</taxon>
        <taxon>Nitrososphaeria</taxon>
        <taxon>Nitrososphaerales</taxon>
        <taxon>Nitrososphaeraceae</taxon>
        <taxon>Nitrososphaera</taxon>
    </lineage>
</organism>
<protein>
    <submittedName>
        <fullName evidence="1">Uncharacterized protein</fullName>
    </submittedName>
</protein>
<dbReference type="KEGG" id="nev:NTE_01043"/>
<dbReference type="HOGENOM" id="CLU_119362_0_0_2"/>
<evidence type="ECO:0000313" key="1">
    <source>
        <dbReference type="EMBL" id="AIF83116.1"/>
    </source>
</evidence>
<proteinExistence type="predicted"/>
<gene>
    <name evidence="1" type="ORF">NTE_01043</name>
</gene>
<sequence>MCILNYQTTVHYFINYLLAHFPQDSDNNNKTQITFSWLEQSGMGRKKNKTAVISGTSNIARTIADFQSNIRKDWCACVDSSIPAFSMSDGIRQGYVLAKKRGVRIRYVTEITAENLEYCKELMTFVELRHFAGVRGSFAVSETEFVAGIRGNNKKKTPLAKLVYSNVKEVVAHQRDAFETLWENATPAVRRIKELES</sequence>
<name>A0A075MNI4_9ARCH</name>
<dbReference type="AlphaFoldDB" id="A0A075MNI4"/>
<reference evidence="1 2" key="1">
    <citation type="journal article" date="2014" name="PLoS ONE">
        <title>Genome Sequence of Candidatus Nitrososphaera evergladensis from Group I.1b Enriched from Everglades Soil Reveals Novel Genomic Features of the Ammonia-Oxidizing Archaea.</title>
        <authorList>
            <person name="Zhalnina K.V."/>
            <person name="Dias R."/>
            <person name="Leonard M.T."/>
            <person name="Dorr de Quadros P."/>
            <person name="Camargo F.A."/>
            <person name="Drew J.C."/>
            <person name="Farmerie W.G."/>
            <person name="Daroub S.H."/>
            <person name="Triplett E.W."/>
        </authorList>
    </citation>
    <scope>NUCLEOTIDE SEQUENCE [LARGE SCALE GENOMIC DNA]</scope>
    <source>
        <strain evidence="1 2">SR1</strain>
    </source>
</reference>
<keyword evidence="2" id="KW-1185">Reference proteome</keyword>